<sequence>MYENDYMVTVGGRSDDIVCVDGHEFDGGHACVEVTTPCGERLVLEVSFDRWWDVKVPSHPRYPVRVTIQGVGSYDIKDGLVTGEWGSAPMTTGRTE</sequence>
<name>A0A6M3L1H7_9ZZZZ</name>
<accession>A0A6M3L1H7</accession>
<evidence type="ECO:0000313" key="1">
    <source>
        <dbReference type="EMBL" id="QJA68460.1"/>
    </source>
</evidence>
<dbReference type="EMBL" id="MT142691">
    <property type="protein sequence ID" value="QJA87238.1"/>
    <property type="molecule type" value="Genomic_DNA"/>
</dbReference>
<dbReference type="AlphaFoldDB" id="A0A6M3L1H7"/>
<reference evidence="2" key="1">
    <citation type="submission" date="2020-03" db="EMBL/GenBank/DDBJ databases">
        <title>The deep terrestrial virosphere.</title>
        <authorList>
            <person name="Holmfeldt K."/>
            <person name="Nilsson E."/>
            <person name="Simone D."/>
            <person name="Lopez-Fernandez M."/>
            <person name="Wu X."/>
            <person name="de Brujin I."/>
            <person name="Lundin D."/>
            <person name="Andersson A."/>
            <person name="Bertilsson S."/>
            <person name="Dopson M."/>
        </authorList>
    </citation>
    <scope>NUCLEOTIDE SEQUENCE</scope>
    <source>
        <strain evidence="1">MM415A06595</strain>
        <strain evidence="2">MM415B03027</strain>
    </source>
</reference>
<organism evidence="2">
    <name type="scientific">viral metagenome</name>
    <dbReference type="NCBI Taxonomy" id="1070528"/>
    <lineage>
        <taxon>unclassified sequences</taxon>
        <taxon>metagenomes</taxon>
        <taxon>organismal metagenomes</taxon>
    </lineage>
</organism>
<dbReference type="EMBL" id="MT141619">
    <property type="protein sequence ID" value="QJA68460.1"/>
    <property type="molecule type" value="Genomic_DNA"/>
</dbReference>
<protein>
    <submittedName>
        <fullName evidence="2">Uncharacterized protein</fullName>
    </submittedName>
</protein>
<gene>
    <name evidence="1" type="ORF">MM415A06595_0006</name>
    <name evidence="2" type="ORF">MM415B03027_0006</name>
</gene>
<evidence type="ECO:0000313" key="2">
    <source>
        <dbReference type="EMBL" id="QJA87238.1"/>
    </source>
</evidence>
<proteinExistence type="predicted"/>